<dbReference type="InterPro" id="IPR044822">
    <property type="entry name" value="Myb_DNA-bind_4"/>
</dbReference>
<dbReference type="Pfam" id="PF13837">
    <property type="entry name" value="Myb_DNA-bind_4"/>
    <property type="match status" value="1"/>
</dbReference>
<accession>A0A913ZQJ7</accession>
<dbReference type="EnsemblMetazoa" id="XM_038197418.1">
    <property type="protein sequence ID" value="XP_038053346.1"/>
    <property type="gene ID" value="LOC119725830"/>
</dbReference>
<dbReference type="Gene3D" id="1.10.10.60">
    <property type="entry name" value="Homeodomain-like"/>
    <property type="match status" value="1"/>
</dbReference>
<feature type="domain" description="Myb/SANT-like DNA-binding" evidence="1">
    <location>
        <begin position="26"/>
        <end position="119"/>
    </location>
</feature>
<dbReference type="OrthoDB" id="8933168at2759"/>
<dbReference type="RefSeq" id="XP_038053346.1">
    <property type="nucleotide sequence ID" value="XM_038197418.1"/>
</dbReference>
<dbReference type="Proteomes" id="UP000887568">
    <property type="component" value="Unplaced"/>
</dbReference>
<keyword evidence="3" id="KW-1185">Reference proteome</keyword>
<reference evidence="2" key="1">
    <citation type="submission" date="2022-11" db="UniProtKB">
        <authorList>
            <consortium name="EnsemblMetazoa"/>
        </authorList>
    </citation>
    <scope>IDENTIFICATION</scope>
</reference>
<protein>
    <recommendedName>
        <fullName evidence="1">Myb/SANT-like DNA-binding domain-containing protein</fullName>
    </recommendedName>
</protein>
<organism evidence="2 3">
    <name type="scientific">Patiria miniata</name>
    <name type="common">Bat star</name>
    <name type="synonym">Asterina miniata</name>
    <dbReference type="NCBI Taxonomy" id="46514"/>
    <lineage>
        <taxon>Eukaryota</taxon>
        <taxon>Metazoa</taxon>
        <taxon>Echinodermata</taxon>
        <taxon>Eleutherozoa</taxon>
        <taxon>Asterozoa</taxon>
        <taxon>Asteroidea</taxon>
        <taxon>Valvatacea</taxon>
        <taxon>Valvatida</taxon>
        <taxon>Asterinidae</taxon>
        <taxon>Patiria</taxon>
    </lineage>
</organism>
<dbReference type="GeneID" id="119725830"/>
<proteinExistence type="predicted"/>
<sequence>MATDMTETETAGRTAAGGSVCVNETHKWTEDECRLFIQMRDKHNMKFKSGKRGASRDAFTIILKEMDLLDKVTPEQARKKWTNLSQKYKELKHPPTGTGTEEGEDTPVSWSYFQDMDKVLGGKTYHYSTLSCLFFGDISRGAGCIHFSRRAK</sequence>
<dbReference type="AlphaFoldDB" id="A0A913ZQJ7"/>
<name>A0A913ZQJ7_PATMI</name>
<evidence type="ECO:0000259" key="1">
    <source>
        <dbReference type="Pfam" id="PF13837"/>
    </source>
</evidence>
<evidence type="ECO:0000313" key="3">
    <source>
        <dbReference type="Proteomes" id="UP000887568"/>
    </source>
</evidence>
<evidence type="ECO:0000313" key="2">
    <source>
        <dbReference type="EnsemblMetazoa" id="XP_038053346.1"/>
    </source>
</evidence>